<dbReference type="GO" id="GO:0016887">
    <property type="term" value="F:ATP hydrolysis activity"/>
    <property type="evidence" value="ECO:0007669"/>
    <property type="project" value="InterPro"/>
</dbReference>
<dbReference type="CDD" id="cd06581">
    <property type="entry name" value="TM_PBP1_LivM_like"/>
    <property type="match status" value="1"/>
</dbReference>
<dbReference type="Pfam" id="PF12399">
    <property type="entry name" value="BCA_ABC_TP_C"/>
    <property type="match status" value="1"/>
</dbReference>
<dbReference type="GO" id="GO:0005304">
    <property type="term" value="F:L-valine transmembrane transporter activity"/>
    <property type="evidence" value="ECO:0007669"/>
    <property type="project" value="TreeGrafter"/>
</dbReference>
<keyword evidence="7 10" id="KW-0067">ATP-binding</keyword>
<dbReference type="PANTHER" id="PTHR45772:SF7">
    <property type="entry name" value="AMINO ACID ABC TRANSPORTER ATP-BINDING PROTEIN"/>
    <property type="match status" value="1"/>
</dbReference>
<evidence type="ECO:0000313" key="10">
    <source>
        <dbReference type="EMBL" id="MBT8552034.1"/>
    </source>
</evidence>
<dbReference type="InterPro" id="IPR027417">
    <property type="entry name" value="P-loop_NTPase"/>
</dbReference>
<dbReference type="GO" id="GO:0042941">
    <property type="term" value="P:D-alanine transmembrane transport"/>
    <property type="evidence" value="ECO:0007669"/>
    <property type="project" value="TreeGrafter"/>
</dbReference>
<name>A0A9Q2WNH5_9BURK</name>
<evidence type="ECO:0000256" key="8">
    <source>
        <dbReference type="ARBA" id="ARBA00022989"/>
    </source>
</evidence>
<evidence type="ECO:0000256" key="9">
    <source>
        <dbReference type="ARBA" id="ARBA00023136"/>
    </source>
</evidence>
<keyword evidence="4" id="KW-0997">Cell inner membrane</keyword>
<dbReference type="GO" id="GO:0015192">
    <property type="term" value="F:L-phenylalanine transmembrane transporter activity"/>
    <property type="evidence" value="ECO:0007669"/>
    <property type="project" value="TreeGrafter"/>
</dbReference>
<dbReference type="SUPFAM" id="SSF52540">
    <property type="entry name" value="P-loop containing nucleoside triphosphate hydrolases"/>
    <property type="match status" value="1"/>
</dbReference>
<dbReference type="Pfam" id="PF02653">
    <property type="entry name" value="BPD_transp_2"/>
    <property type="match status" value="1"/>
</dbReference>
<evidence type="ECO:0000256" key="5">
    <source>
        <dbReference type="ARBA" id="ARBA00022692"/>
    </source>
</evidence>
<dbReference type="InterPro" id="IPR003439">
    <property type="entry name" value="ABC_transporter-like_ATP-bd"/>
</dbReference>
<keyword evidence="8" id="KW-1133">Transmembrane helix</keyword>
<dbReference type="InterPro" id="IPR032823">
    <property type="entry name" value="BCA_ABC_TP_C"/>
</dbReference>
<keyword evidence="9" id="KW-0472">Membrane</keyword>
<dbReference type="PROSITE" id="PS50893">
    <property type="entry name" value="ABC_TRANSPORTER_2"/>
    <property type="match status" value="1"/>
</dbReference>
<keyword evidence="5" id="KW-0812">Transmembrane</keyword>
<dbReference type="GO" id="GO:1903805">
    <property type="term" value="P:L-valine import across plasma membrane"/>
    <property type="evidence" value="ECO:0007669"/>
    <property type="project" value="TreeGrafter"/>
</dbReference>
<organism evidence="10 11">
    <name type="scientific">Polynucleobacter paneuropaeus</name>
    <dbReference type="NCBI Taxonomy" id="2527775"/>
    <lineage>
        <taxon>Bacteria</taxon>
        <taxon>Pseudomonadati</taxon>
        <taxon>Pseudomonadota</taxon>
        <taxon>Betaproteobacteria</taxon>
        <taxon>Burkholderiales</taxon>
        <taxon>Burkholderiaceae</taxon>
        <taxon>Polynucleobacter</taxon>
    </lineage>
</organism>
<evidence type="ECO:0000256" key="2">
    <source>
        <dbReference type="ARBA" id="ARBA00022448"/>
    </source>
</evidence>
<accession>A0A9Q2WNH5</accession>
<comment type="subcellular location">
    <subcellularLocation>
        <location evidence="1">Cell membrane</location>
        <topology evidence="1">Multi-pass membrane protein</topology>
    </subcellularLocation>
</comment>
<dbReference type="GO" id="GO:0005886">
    <property type="term" value="C:plasma membrane"/>
    <property type="evidence" value="ECO:0007669"/>
    <property type="project" value="UniProtKB-SubCell"/>
</dbReference>
<dbReference type="GO" id="GO:0015808">
    <property type="term" value="P:L-alanine transport"/>
    <property type="evidence" value="ECO:0007669"/>
    <property type="project" value="TreeGrafter"/>
</dbReference>
<evidence type="ECO:0000256" key="7">
    <source>
        <dbReference type="ARBA" id="ARBA00022840"/>
    </source>
</evidence>
<dbReference type="InterPro" id="IPR001851">
    <property type="entry name" value="ABC_transp_permease"/>
</dbReference>
<dbReference type="InterPro" id="IPR051120">
    <property type="entry name" value="ABC_AA/LPS_Transport"/>
</dbReference>
<keyword evidence="3" id="KW-1003">Cell membrane</keyword>
<comment type="caution">
    <text evidence="10">The sequence shown here is derived from an EMBL/GenBank/DDBJ whole genome shotgun (WGS) entry which is preliminary data.</text>
</comment>
<dbReference type="Pfam" id="PF00005">
    <property type="entry name" value="ABC_tran"/>
    <property type="match status" value="1"/>
</dbReference>
<dbReference type="EMBL" id="JAANEY010000001">
    <property type="protein sequence ID" value="MBT8552034.1"/>
    <property type="molecule type" value="Genomic_DNA"/>
</dbReference>
<evidence type="ECO:0000313" key="11">
    <source>
        <dbReference type="Proteomes" id="UP000783102"/>
    </source>
</evidence>
<dbReference type="GO" id="GO:0005524">
    <property type="term" value="F:ATP binding"/>
    <property type="evidence" value="ECO:0007669"/>
    <property type="project" value="UniProtKB-KW"/>
</dbReference>
<keyword evidence="6" id="KW-0547">Nucleotide-binding</keyword>
<dbReference type="SMART" id="SM00382">
    <property type="entry name" value="AAA"/>
    <property type="match status" value="1"/>
</dbReference>
<protein>
    <submittedName>
        <fullName evidence="10">Branched-chain amino acid ABC transporter ATP-binding protein/permease</fullName>
    </submittedName>
</protein>
<dbReference type="GeneID" id="66831702"/>
<dbReference type="Gene3D" id="3.40.50.300">
    <property type="entry name" value="P-loop containing nucleotide triphosphate hydrolases"/>
    <property type="match status" value="1"/>
</dbReference>
<dbReference type="OrthoDB" id="5290247at2"/>
<dbReference type="CDD" id="cd03219">
    <property type="entry name" value="ABC_Mj1267_LivG_branched"/>
    <property type="match status" value="1"/>
</dbReference>
<dbReference type="FunFam" id="3.40.50.300:FF:000421">
    <property type="entry name" value="Branched-chain amino acid ABC transporter ATP-binding protein"/>
    <property type="match status" value="1"/>
</dbReference>
<proteinExistence type="predicted"/>
<dbReference type="InterPro" id="IPR043428">
    <property type="entry name" value="LivM-like"/>
</dbReference>
<reference evidence="10" key="1">
    <citation type="journal article" date="2021" name="Genome Biol. Evol.">
        <title>Continental-Scale Gene Flow Prevents Allopatric Divergence of Pelagic Freshwater Bacteria.</title>
        <authorList>
            <person name="Hoetzinger M."/>
            <person name="Pitt A."/>
            <person name="Huemer A."/>
            <person name="Hahn M.W."/>
        </authorList>
    </citation>
    <scope>NUCLEOTIDE SEQUENCE</scope>
    <source>
        <strain evidence="10">SM1-W8</strain>
    </source>
</reference>
<evidence type="ECO:0000256" key="4">
    <source>
        <dbReference type="ARBA" id="ARBA00022519"/>
    </source>
</evidence>
<evidence type="ECO:0000256" key="3">
    <source>
        <dbReference type="ARBA" id="ARBA00022475"/>
    </source>
</evidence>
<evidence type="ECO:0000256" key="1">
    <source>
        <dbReference type="ARBA" id="ARBA00004651"/>
    </source>
</evidence>
<gene>
    <name evidence="10" type="ORF">G6731_08715</name>
</gene>
<dbReference type="InterPro" id="IPR003593">
    <property type="entry name" value="AAA+_ATPase"/>
</dbReference>
<evidence type="ECO:0000256" key="6">
    <source>
        <dbReference type="ARBA" id="ARBA00022741"/>
    </source>
</evidence>
<dbReference type="RefSeq" id="WP_112209403.1">
    <property type="nucleotide sequence ID" value="NZ_CP030086.1"/>
</dbReference>
<dbReference type="AlphaFoldDB" id="A0A9Q2WNH5"/>
<dbReference type="GO" id="GO:1903806">
    <property type="term" value="P:L-isoleucine import across plasma membrane"/>
    <property type="evidence" value="ECO:0007669"/>
    <property type="project" value="TreeGrafter"/>
</dbReference>
<dbReference type="PANTHER" id="PTHR45772">
    <property type="entry name" value="CONSERVED COMPONENT OF ABC TRANSPORTER FOR NATURAL AMINO ACIDS-RELATED"/>
    <property type="match status" value="1"/>
</dbReference>
<dbReference type="GO" id="GO:0015188">
    <property type="term" value="F:L-isoleucine transmembrane transporter activity"/>
    <property type="evidence" value="ECO:0007669"/>
    <property type="project" value="TreeGrafter"/>
</dbReference>
<keyword evidence="2" id="KW-0813">Transport</keyword>
<dbReference type="KEGG" id="poh:DPM16_01830"/>
<dbReference type="Proteomes" id="UP000783102">
    <property type="component" value="Unassembled WGS sequence"/>
</dbReference>
<sequence length="643" mass="69669">MKLKSHIPLLVAIVGLICLPLFVENPYYIHLAETILIYTILLFGLDIVVGYVGQVSLGHAGLFGIGSYTAGILFFHLGWPIWATVPASIIVTAIFGGILALPALKVIGPYLAMVTLAFGTIAQILINEMTWLTEGPLGIKLTRPELMGVPMTKAEYFWLVAAIMIIAMIVVDRFVKSQMGRAFEALRDSPVACDCMGVSVYRFKVIAFVISAGFAGLAGSLYSYSEQYISPNTYNNELAVLFLLAIIMGGRKSRLGAAIGAAIIVLLPKLLDDINLFRIVASIIAIVVTVGAIMALSKKITTPKRVAIPVAGVVGLAAFSFWLNSIADWRLSIFGFMILLVVYYLQNGIVGFSKTFYLAITGKTKTTVGEATAENTDSSVDFISAVGNKNTGAELLKVDSVLMQFGGLKALNNVDLSIKRGTIHGLIGPNGSGKSTMMNVLTGIYIPTSGNVFYADESVVGKTSSEIALSGIARTFQNVQLFGEMTALQNILVGLHHTFKSNMLDIALHLPRYLREERDARNRAMALLKFVGLENLANEEARNLPYGKQRLLEIARALALDPELLLLDEPAAGLTAPDIKELLRIIRKIRDNGITFILIEHHMDVVMSVCDTVSVLDFGQKIAEGKPAEVQADEKVIHAYLGT</sequence>